<keyword evidence="1" id="KW-0472">Membrane</keyword>
<dbReference type="EMBL" id="JAPDHZ010000008">
    <property type="protein sequence ID" value="MDG0794863.1"/>
    <property type="molecule type" value="Genomic_DNA"/>
</dbReference>
<evidence type="ECO:0000313" key="3">
    <source>
        <dbReference type="Proteomes" id="UP001153387"/>
    </source>
</evidence>
<organism evidence="2 3">
    <name type="scientific">Cohnella ginsengisoli</name>
    <dbReference type="NCBI Taxonomy" id="425004"/>
    <lineage>
        <taxon>Bacteria</taxon>
        <taxon>Bacillati</taxon>
        <taxon>Bacillota</taxon>
        <taxon>Bacilli</taxon>
        <taxon>Bacillales</taxon>
        <taxon>Paenibacillaceae</taxon>
        <taxon>Cohnella</taxon>
    </lineage>
</organism>
<evidence type="ECO:0000256" key="1">
    <source>
        <dbReference type="SAM" id="Phobius"/>
    </source>
</evidence>
<sequence length="92" mass="10482">MMQRLKFMYRFFLMQPIWFKILAPAALILSILFSSSLFGEDAGYEGGAKLAAAVFFGLWGLQFRRNRRLAIIFFALAAFSLYLAVNAFLKEG</sequence>
<feature type="transmembrane region" description="Helical" evidence="1">
    <location>
        <begin position="46"/>
        <end position="63"/>
    </location>
</feature>
<dbReference type="Proteomes" id="UP001153387">
    <property type="component" value="Unassembled WGS sequence"/>
</dbReference>
<proteinExistence type="predicted"/>
<accession>A0A9X4KMR1</accession>
<gene>
    <name evidence="2" type="ORF">OMP38_31580</name>
</gene>
<evidence type="ECO:0000313" key="2">
    <source>
        <dbReference type="EMBL" id="MDG0794863.1"/>
    </source>
</evidence>
<dbReference type="AlphaFoldDB" id="A0A9X4KMR1"/>
<keyword evidence="3" id="KW-1185">Reference proteome</keyword>
<name>A0A9X4KMR1_9BACL</name>
<reference evidence="2 3" key="1">
    <citation type="submission" date="2022-10" db="EMBL/GenBank/DDBJ databases">
        <title>Comparative genomic analysis of Cohnella hashimotonis sp. nov., isolated from the International Space Station.</title>
        <authorList>
            <person name="Simpson A."/>
            <person name="Venkateswaran K."/>
        </authorList>
    </citation>
    <scope>NUCLEOTIDE SEQUENCE [LARGE SCALE GENOMIC DNA]</scope>
    <source>
        <strain evidence="2 3">DSM 18997</strain>
    </source>
</reference>
<comment type="caution">
    <text evidence="2">The sequence shown here is derived from an EMBL/GenBank/DDBJ whole genome shotgun (WGS) entry which is preliminary data.</text>
</comment>
<dbReference type="RefSeq" id="WP_277568584.1">
    <property type="nucleotide sequence ID" value="NZ_JAPDHZ010000008.1"/>
</dbReference>
<feature type="transmembrane region" description="Helical" evidence="1">
    <location>
        <begin position="70"/>
        <end position="89"/>
    </location>
</feature>
<keyword evidence="1" id="KW-1133">Transmembrane helix</keyword>
<keyword evidence="1" id="KW-0812">Transmembrane</keyword>
<protein>
    <submittedName>
        <fullName evidence="2">Uncharacterized protein</fullName>
    </submittedName>
</protein>